<organism evidence="1 2">
    <name type="scientific">Sphenostylis stenocarpa</name>
    <dbReference type="NCBI Taxonomy" id="92480"/>
    <lineage>
        <taxon>Eukaryota</taxon>
        <taxon>Viridiplantae</taxon>
        <taxon>Streptophyta</taxon>
        <taxon>Embryophyta</taxon>
        <taxon>Tracheophyta</taxon>
        <taxon>Spermatophyta</taxon>
        <taxon>Magnoliopsida</taxon>
        <taxon>eudicotyledons</taxon>
        <taxon>Gunneridae</taxon>
        <taxon>Pentapetalae</taxon>
        <taxon>rosids</taxon>
        <taxon>fabids</taxon>
        <taxon>Fabales</taxon>
        <taxon>Fabaceae</taxon>
        <taxon>Papilionoideae</taxon>
        <taxon>50 kb inversion clade</taxon>
        <taxon>NPAAA clade</taxon>
        <taxon>indigoferoid/millettioid clade</taxon>
        <taxon>Phaseoleae</taxon>
        <taxon>Sphenostylis</taxon>
    </lineage>
</organism>
<dbReference type="EMBL" id="OY731404">
    <property type="protein sequence ID" value="CAJ1969413.1"/>
    <property type="molecule type" value="Genomic_DNA"/>
</dbReference>
<dbReference type="Proteomes" id="UP001189624">
    <property type="component" value="Chromosome 7"/>
</dbReference>
<evidence type="ECO:0000313" key="2">
    <source>
        <dbReference type="Proteomes" id="UP001189624"/>
    </source>
</evidence>
<feature type="non-terminal residue" evidence="1">
    <location>
        <position position="1"/>
    </location>
</feature>
<dbReference type="AlphaFoldDB" id="A0AA86VTZ5"/>
<protein>
    <submittedName>
        <fullName evidence="1">Uncharacterized protein</fullName>
    </submittedName>
</protein>
<proteinExistence type="predicted"/>
<name>A0AA86VTZ5_9FABA</name>
<reference evidence="1" key="1">
    <citation type="submission" date="2023-10" db="EMBL/GenBank/DDBJ databases">
        <authorList>
            <person name="Domelevo Entfellner J.-B."/>
        </authorList>
    </citation>
    <scope>NUCLEOTIDE SEQUENCE</scope>
</reference>
<keyword evidence="2" id="KW-1185">Reference proteome</keyword>
<dbReference type="Gramene" id="rna-AYBTSS11_LOCUS22247">
    <property type="protein sequence ID" value="CAJ1969413.1"/>
    <property type="gene ID" value="gene-AYBTSS11_LOCUS22247"/>
</dbReference>
<gene>
    <name evidence="1" type="ORF">AYBTSS11_LOCUS22247</name>
</gene>
<accession>A0AA86VTZ5</accession>
<sequence>WLDHWLEDLLMGKPRLSKGSHILDHNRVKEVQPILNRSSISHLESTNVTSMAFVKAVAPWIEPEPGSNLRHDSSSHFAT</sequence>
<evidence type="ECO:0000313" key="1">
    <source>
        <dbReference type="EMBL" id="CAJ1969413.1"/>
    </source>
</evidence>